<keyword evidence="2" id="KW-1003">Cell membrane</keyword>
<evidence type="ECO:0000256" key="3">
    <source>
        <dbReference type="ARBA" id="ARBA00022692"/>
    </source>
</evidence>
<sequence length="439" mass="46636">MADELAVLMLGLTALVSTAANLYSVSSISEQGKENGYFVFFHFMVAGMTGAFLTADLFNLFVMFEIVLMSSYAMVAYTGTKRALFTSLKYVVLNLIGSTLMLIAIGGLYSVTGTVNMAHMARILAAGEVNMVPVLGLSTVLFCVFGIKSGIVPFQFWVPTVYSNSPPPAAAMMAGISKKVGIYAVIRLYFTVFSQAAVPGSALVFQGQSVSTVTGGLILLLALITVVFGGIGAVNRDRLEKLLSYSSIGQVGFIYVPIALGLIHGSKIAVIAAIVYMLNHGLAKSSLFMINGVLDRITGTTKISELGGISERSIWLTAVFSVSMLSLVGFPPLLGFFSKFLVFNTAVSTASWISLAFVFLGAVLTLLYASKTIMSVFFGQKIETDGDILLLEKAAITLLAAGILALGIGFEQTYVFAELAAENVLQPETYIETVLGGTK</sequence>
<evidence type="ECO:0000256" key="2">
    <source>
        <dbReference type="ARBA" id="ARBA00022475"/>
    </source>
</evidence>
<dbReference type="PANTHER" id="PTHR42703">
    <property type="entry name" value="NADH DEHYDROGENASE"/>
    <property type="match status" value="1"/>
</dbReference>
<dbReference type="EMBL" id="CP104395">
    <property type="protein sequence ID" value="WEL19538.1"/>
    <property type="molecule type" value="Genomic_DNA"/>
</dbReference>
<dbReference type="Pfam" id="PF00361">
    <property type="entry name" value="Proton_antipo_M"/>
    <property type="match status" value="1"/>
</dbReference>
<feature type="transmembrane region" description="Helical" evidence="6">
    <location>
        <begin position="91"/>
        <end position="111"/>
    </location>
</feature>
<organism evidence="8 9">
    <name type="scientific">Candidatus Nanohalococcus occultus</name>
    <dbReference type="NCBI Taxonomy" id="2978047"/>
    <lineage>
        <taxon>Archaea</taxon>
        <taxon>Candidatus Nanohalarchaeota</taxon>
        <taxon>Candidatus Nanohalarchaeota incertae sedis</taxon>
        <taxon>Candidatus Nanohalococcus</taxon>
    </lineage>
</organism>
<reference evidence="8 9" key="1">
    <citation type="submission" date="2022-09" db="EMBL/GenBank/DDBJ databases">
        <title>Xylan utilization by haloarchaea-nanohaloarchaea associations.</title>
        <authorList>
            <person name="Yakimov M."/>
        </authorList>
    </citation>
    <scope>NUCLEOTIDE SEQUENCE [LARGE SCALE GENOMIC DNA]</scope>
    <source>
        <strain evidence="8 9">SVXNc</strain>
    </source>
</reference>
<keyword evidence="4 6" id="KW-1133">Transmembrane helix</keyword>
<comment type="subcellular location">
    <subcellularLocation>
        <location evidence="1">Cell membrane</location>
        <topology evidence="1">Multi-pass membrane protein</topology>
    </subcellularLocation>
</comment>
<gene>
    <name evidence="8" type="primary">mnhD</name>
    <name evidence="8" type="ORF">SVXNc_0520</name>
</gene>
<dbReference type="PANTHER" id="PTHR42703:SF1">
    <property type="entry name" value="NA(+)_H(+) ANTIPORTER SUBUNIT D1"/>
    <property type="match status" value="1"/>
</dbReference>
<evidence type="ECO:0000259" key="7">
    <source>
        <dbReference type="Pfam" id="PF00361"/>
    </source>
</evidence>
<feature type="transmembrane region" description="Helical" evidence="6">
    <location>
        <begin position="349"/>
        <end position="369"/>
    </location>
</feature>
<feature type="transmembrane region" description="Helical" evidence="6">
    <location>
        <begin position="61"/>
        <end position="79"/>
    </location>
</feature>
<evidence type="ECO:0000313" key="9">
    <source>
        <dbReference type="Proteomes" id="UP001218034"/>
    </source>
</evidence>
<dbReference type="PRINTS" id="PR01437">
    <property type="entry name" value="NUOXDRDTASE4"/>
</dbReference>
<feature type="domain" description="NADH:quinone oxidoreductase/Mrp antiporter transmembrane" evidence="7">
    <location>
        <begin position="56"/>
        <end position="365"/>
    </location>
</feature>
<accession>A0ABY8CI18</accession>
<feature type="transmembrane region" description="Helical" evidence="6">
    <location>
        <begin position="242"/>
        <end position="263"/>
    </location>
</feature>
<keyword evidence="9" id="KW-1185">Reference proteome</keyword>
<protein>
    <submittedName>
        <fullName evidence="8">Multicomponent Na:H antiporter subunit D</fullName>
    </submittedName>
</protein>
<keyword evidence="3 6" id="KW-0812">Transmembrane</keyword>
<evidence type="ECO:0000256" key="4">
    <source>
        <dbReference type="ARBA" id="ARBA00022989"/>
    </source>
</evidence>
<dbReference type="GeneID" id="90589957"/>
<feature type="transmembrane region" description="Helical" evidence="6">
    <location>
        <begin position="269"/>
        <end position="294"/>
    </location>
</feature>
<evidence type="ECO:0000256" key="5">
    <source>
        <dbReference type="ARBA" id="ARBA00023136"/>
    </source>
</evidence>
<evidence type="ECO:0000256" key="6">
    <source>
        <dbReference type="SAM" id="Phobius"/>
    </source>
</evidence>
<feature type="transmembrane region" description="Helical" evidence="6">
    <location>
        <begin position="123"/>
        <end position="147"/>
    </location>
</feature>
<dbReference type="Proteomes" id="UP001218034">
    <property type="component" value="Chromosome"/>
</dbReference>
<feature type="transmembrane region" description="Helical" evidence="6">
    <location>
        <begin position="182"/>
        <end position="205"/>
    </location>
</feature>
<proteinExistence type="predicted"/>
<dbReference type="InterPro" id="IPR003918">
    <property type="entry name" value="NADH_UbQ_OxRdtase"/>
</dbReference>
<feature type="transmembrane region" description="Helical" evidence="6">
    <location>
        <begin position="6"/>
        <end position="25"/>
    </location>
</feature>
<name>A0ABY8CI18_9ARCH</name>
<dbReference type="InterPro" id="IPR001750">
    <property type="entry name" value="ND/Mrp_TM"/>
</dbReference>
<evidence type="ECO:0000313" key="8">
    <source>
        <dbReference type="EMBL" id="WEL19538.1"/>
    </source>
</evidence>
<evidence type="ECO:0000256" key="1">
    <source>
        <dbReference type="ARBA" id="ARBA00004651"/>
    </source>
</evidence>
<feature type="transmembrane region" description="Helical" evidence="6">
    <location>
        <begin position="314"/>
        <end position="337"/>
    </location>
</feature>
<keyword evidence="5 6" id="KW-0472">Membrane</keyword>
<dbReference type="RefSeq" id="WP_347722408.1">
    <property type="nucleotide sequence ID" value="NZ_CP104395.1"/>
</dbReference>
<feature type="transmembrane region" description="Helical" evidence="6">
    <location>
        <begin position="390"/>
        <end position="410"/>
    </location>
</feature>
<feature type="transmembrane region" description="Helical" evidence="6">
    <location>
        <begin position="37"/>
        <end position="55"/>
    </location>
</feature>
<dbReference type="InterPro" id="IPR050586">
    <property type="entry name" value="CPA3_Na-H_Antiporter_D"/>
</dbReference>
<feature type="transmembrane region" description="Helical" evidence="6">
    <location>
        <begin position="217"/>
        <end position="235"/>
    </location>
</feature>